<organism evidence="1 2">
    <name type="scientific">Salinirubrum litoreum</name>
    <dbReference type="NCBI Taxonomy" id="1126234"/>
    <lineage>
        <taxon>Archaea</taxon>
        <taxon>Methanobacteriati</taxon>
        <taxon>Methanobacteriota</taxon>
        <taxon>Stenosarchaea group</taxon>
        <taxon>Halobacteria</taxon>
        <taxon>Halobacteriales</taxon>
        <taxon>Haloferacaceae</taxon>
        <taxon>Salinirubrum</taxon>
    </lineage>
</organism>
<proteinExistence type="predicted"/>
<dbReference type="AlphaFoldDB" id="A0ABD5RDS7"/>
<comment type="caution">
    <text evidence="1">The sequence shown here is derived from an EMBL/GenBank/DDBJ whole genome shotgun (WGS) entry which is preliminary data.</text>
</comment>
<sequence length="137" mass="14714">MRRVTRNFLLGLGLIVVLLLALGAVPSYLGSGDPYYLTVQPVATADTSDASPNETQAVNMTGYSERRYPYLTSALASDDGRSEGYQEGALGLKEAFSHSPFDEFDALVAQNPDARSDGSILVVVDGDYYRVQVTQAG</sequence>
<evidence type="ECO:0000313" key="1">
    <source>
        <dbReference type="EMBL" id="MFC5368159.1"/>
    </source>
</evidence>
<reference evidence="1 2" key="1">
    <citation type="journal article" date="2019" name="Int. J. Syst. Evol. Microbiol.">
        <title>The Global Catalogue of Microorganisms (GCM) 10K type strain sequencing project: providing services to taxonomists for standard genome sequencing and annotation.</title>
        <authorList>
            <consortium name="The Broad Institute Genomics Platform"/>
            <consortium name="The Broad Institute Genome Sequencing Center for Infectious Disease"/>
            <person name="Wu L."/>
            <person name="Ma J."/>
        </authorList>
    </citation>
    <scope>NUCLEOTIDE SEQUENCE [LARGE SCALE GENOMIC DNA]</scope>
    <source>
        <strain evidence="1 2">CGMCC 1.12237</strain>
    </source>
</reference>
<keyword evidence="2" id="KW-1185">Reference proteome</keyword>
<evidence type="ECO:0000313" key="2">
    <source>
        <dbReference type="Proteomes" id="UP001596201"/>
    </source>
</evidence>
<dbReference type="Proteomes" id="UP001596201">
    <property type="component" value="Unassembled WGS sequence"/>
</dbReference>
<gene>
    <name evidence="1" type="ORF">ACFPJ5_14580</name>
</gene>
<dbReference type="RefSeq" id="WP_227230393.1">
    <property type="nucleotide sequence ID" value="NZ_JAJCVJ010000002.1"/>
</dbReference>
<dbReference type="EMBL" id="JBHSKX010000002">
    <property type="protein sequence ID" value="MFC5368159.1"/>
    <property type="molecule type" value="Genomic_DNA"/>
</dbReference>
<accession>A0ABD5RDS7</accession>
<protein>
    <submittedName>
        <fullName evidence="1">Uncharacterized protein</fullName>
    </submittedName>
</protein>
<name>A0ABD5RDS7_9EURY</name>